<reference evidence="2 3" key="1">
    <citation type="journal article" date="2012" name="Science">
        <title>The Paleozoic origin of enzymatic lignin decomposition reconstructed from 31 fungal genomes.</title>
        <authorList>
            <person name="Floudas D."/>
            <person name="Binder M."/>
            <person name="Riley R."/>
            <person name="Barry K."/>
            <person name="Blanchette R.A."/>
            <person name="Henrissat B."/>
            <person name="Martinez A.T."/>
            <person name="Otillar R."/>
            <person name="Spatafora J.W."/>
            <person name="Yadav J.S."/>
            <person name="Aerts A."/>
            <person name="Benoit I."/>
            <person name="Boyd A."/>
            <person name="Carlson A."/>
            <person name="Copeland A."/>
            <person name="Coutinho P.M."/>
            <person name="de Vries R.P."/>
            <person name="Ferreira P."/>
            <person name="Findley K."/>
            <person name="Foster B."/>
            <person name="Gaskell J."/>
            <person name="Glotzer D."/>
            <person name="Gorecki P."/>
            <person name="Heitman J."/>
            <person name="Hesse C."/>
            <person name="Hori C."/>
            <person name="Igarashi K."/>
            <person name="Jurgens J.A."/>
            <person name="Kallen N."/>
            <person name="Kersten P."/>
            <person name="Kohler A."/>
            <person name="Kuees U."/>
            <person name="Kumar T.K.A."/>
            <person name="Kuo A."/>
            <person name="LaButti K."/>
            <person name="Larrondo L.F."/>
            <person name="Lindquist E."/>
            <person name="Ling A."/>
            <person name="Lombard V."/>
            <person name="Lucas S."/>
            <person name="Lundell T."/>
            <person name="Martin R."/>
            <person name="McLaughlin D.J."/>
            <person name="Morgenstern I."/>
            <person name="Morin E."/>
            <person name="Murat C."/>
            <person name="Nagy L.G."/>
            <person name="Nolan M."/>
            <person name="Ohm R.A."/>
            <person name="Patyshakuliyeva A."/>
            <person name="Rokas A."/>
            <person name="Ruiz-Duenas F.J."/>
            <person name="Sabat G."/>
            <person name="Salamov A."/>
            <person name="Samejima M."/>
            <person name="Schmutz J."/>
            <person name="Slot J.C."/>
            <person name="St John F."/>
            <person name="Stenlid J."/>
            <person name="Sun H."/>
            <person name="Sun S."/>
            <person name="Syed K."/>
            <person name="Tsang A."/>
            <person name="Wiebenga A."/>
            <person name="Young D."/>
            <person name="Pisabarro A."/>
            <person name="Eastwood D.C."/>
            <person name="Martin F."/>
            <person name="Cullen D."/>
            <person name="Grigoriev I.V."/>
            <person name="Hibbett D.S."/>
        </authorList>
    </citation>
    <scope>NUCLEOTIDE SEQUENCE</scope>
    <source>
        <strain evidence="3">FP-58527</strain>
    </source>
</reference>
<proteinExistence type="predicted"/>
<gene>
    <name evidence="2" type="ORF">FOMPIDRAFT_1120823</name>
</gene>
<dbReference type="InParanoid" id="S8E9H1"/>
<dbReference type="EMBL" id="KE504143">
    <property type="protein sequence ID" value="EPT01268.1"/>
    <property type="molecule type" value="Genomic_DNA"/>
</dbReference>
<dbReference type="HOGENOM" id="CLU_033082_1_1_1"/>
<dbReference type="Pfam" id="PF00651">
    <property type="entry name" value="BTB"/>
    <property type="match status" value="1"/>
</dbReference>
<dbReference type="STRING" id="743788.S8E9H1"/>
<sequence>MRQPDLWFSDGSIVLRAENRMFRVHVSQLSRHSGVFSDMLSMPQPTSPSDDGPGQVDRIEGCPVLLLHDKAEDVMHLLRALYDGPTFSDNGREDFNAVSGILRLANKYEIDKLRCQALDHLSIAWTTTLKNWDAREDLARMYELESGMQQGFRYPSPIAVINLAREVDAPELLPSAFYDLSRYPYSQIFGASAGDDEQDPLAAGASRGGTLSHSDIQNFTLGKEAASHAVTWLIQSMAHGTHRESRHLSAEGAPAFSYGYSHAETHKRRRSAGLVCTSVSACRKDFAELVELATQHYLFDRERGCADPLYVAEELGQLKGADFSECRACARSLETWAAREREKMWKLIPAWFRLAS</sequence>
<name>S8E9H1_FOMSC</name>
<feature type="domain" description="BTB" evidence="1">
    <location>
        <begin position="9"/>
        <end position="90"/>
    </location>
</feature>
<dbReference type="eggNOG" id="ENOG502SKQA">
    <property type="taxonomic scope" value="Eukaryota"/>
</dbReference>
<dbReference type="SUPFAM" id="SSF54695">
    <property type="entry name" value="POZ domain"/>
    <property type="match status" value="1"/>
</dbReference>
<dbReference type="SMART" id="SM00225">
    <property type="entry name" value="BTB"/>
    <property type="match status" value="1"/>
</dbReference>
<dbReference type="AlphaFoldDB" id="S8E9H1"/>
<dbReference type="InterPro" id="IPR011333">
    <property type="entry name" value="SKP1/BTB/POZ_sf"/>
</dbReference>
<accession>S8E9H1</accession>
<organism evidence="2 3">
    <name type="scientific">Fomitopsis schrenkii</name>
    <name type="common">Brown rot fungus</name>
    <dbReference type="NCBI Taxonomy" id="2126942"/>
    <lineage>
        <taxon>Eukaryota</taxon>
        <taxon>Fungi</taxon>
        <taxon>Dikarya</taxon>
        <taxon>Basidiomycota</taxon>
        <taxon>Agaricomycotina</taxon>
        <taxon>Agaricomycetes</taxon>
        <taxon>Polyporales</taxon>
        <taxon>Fomitopsis</taxon>
    </lineage>
</organism>
<evidence type="ECO:0000259" key="1">
    <source>
        <dbReference type="PROSITE" id="PS50097"/>
    </source>
</evidence>
<protein>
    <recommendedName>
        <fullName evidence="1">BTB domain-containing protein</fullName>
    </recommendedName>
</protein>
<dbReference type="Gene3D" id="3.30.710.10">
    <property type="entry name" value="Potassium Channel Kv1.1, Chain A"/>
    <property type="match status" value="1"/>
</dbReference>
<dbReference type="PROSITE" id="PS50097">
    <property type="entry name" value="BTB"/>
    <property type="match status" value="1"/>
</dbReference>
<dbReference type="InterPro" id="IPR000210">
    <property type="entry name" value="BTB/POZ_dom"/>
</dbReference>
<dbReference type="Proteomes" id="UP000015241">
    <property type="component" value="Unassembled WGS sequence"/>
</dbReference>
<evidence type="ECO:0000313" key="2">
    <source>
        <dbReference type="EMBL" id="EPT01268.1"/>
    </source>
</evidence>
<keyword evidence="3" id="KW-1185">Reference proteome</keyword>
<dbReference type="OrthoDB" id="3227959at2759"/>
<evidence type="ECO:0000313" key="3">
    <source>
        <dbReference type="Proteomes" id="UP000015241"/>
    </source>
</evidence>